<dbReference type="Gene3D" id="1.10.10.60">
    <property type="entry name" value="Homeodomain-like"/>
    <property type="match status" value="1"/>
</dbReference>
<protein>
    <recommendedName>
        <fullName evidence="8">Transcriptional regulatory protein TyrR</fullName>
    </recommendedName>
</protein>
<feature type="domain" description="PAS" evidence="5">
    <location>
        <begin position="30"/>
        <end position="67"/>
    </location>
</feature>
<evidence type="ECO:0008006" key="8">
    <source>
        <dbReference type="Google" id="ProtNLM"/>
    </source>
</evidence>
<dbReference type="Gene3D" id="3.40.50.300">
    <property type="entry name" value="P-loop containing nucleotide triphosphate hydrolases"/>
    <property type="match status" value="1"/>
</dbReference>
<comment type="caution">
    <text evidence="6">The sequence shown here is derived from an EMBL/GenBank/DDBJ whole genome shotgun (WGS) entry which is preliminary data.</text>
</comment>
<dbReference type="Proteomes" id="UP000037392">
    <property type="component" value="Unassembled WGS sequence"/>
</dbReference>
<dbReference type="SMART" id="SM00382">
    <property type="entry name" value="AAA"/>
    <property type="match status" value="1"/>
</dbReference>
<dbReference type="GO" id="GO:0005524">
    <property type="term" value="F:ATP binding"/>
    <property type="evidence" value="ECO:0007669"/>
    <property type="project" value="UniProtKB-KW"/>
</dbReference>
<dbReference type="NCBIfam" id="TIGR00229">
    <property type="entry name" value="sensory_box"/>
    <property type="match status" value="1"/>
</dbReference>
<proteinExistence type="predicted"/>
<evidence type="ECO:0000313" key="6">
    <source>
        <dbReference type="EMBL" id="KMW19804.1"/>
    </source>
</evidence>
<feature type="region of interest" description="Disordered" evidence="3">
    <location>
        <begin position="1"/>
        <end position="21"/>
    </location>
</feature>
<gene>
    <name evidence="6" type="ORF">HMPREF9470_02544</name>
</gene>
<dbReference type="CDD" id="cd00009">
    <property type="entry name" value="AAA"/>
    <property type="match status" value="1"/>
</dbReference>
<dbReference type="InterPro" id="IPR000014">
    <property type="entry name" value="PAS"/>
</dbReference>
<dbReference type="Pfam" id="PF25601">
    <property type="entry name" value="AAA_lid_14"/>
    <property type="match status" value="1"/>
</dbReference>
<dbReference type="AlphaFoldDB" id="A0A0J9C5S2"/>
<evidence type="ECO:0000259" key="5">
    <source>
        <dbReference type="PROSITE" id="PS50112"/>
    </source>
</evidence>
<feature type="domain" description="PAS" evidence="5">
    <location>
        <begin position="137"/>
        <end position="187"/>
    </location>
</feature>
<dbReference type="GO" id="GO:0006355">
    <property type="term" value="P:regulation of DNA-templated transcription"/>
    <property type="evidence" value="ECO:0007669"/>
    <property type="project" value="InterPro"/>
</dbReference>
<dbReference type="InterPro" id="IPR003593">
    <property type="entry name" value="AAA+_ATPase"/>
</dbReference>
<evidence type="ECO:0000259" key="4">
    <source>
        <dbReference type="PROSITE" id="PS50045"/>
    </source>
</evidence>
<dbReference type="SMART" id="SM00091">
    <property type="entry name" value="PAS"/>
    <property type="match status" value="2"/>
</dbReference>
<dbReference type="PROSITE" id="PS50045">
    <property type="entry name" value="SIGMA54_INTERACT_4"/>
    <property type="match status" value="1"/>
</dbReference>
<organism evidence="6 7">
    <name type="scientific">[Clostridium] citroniae WAL-19142</name>
    <dbReference type="NCBI Taxonomy" id="742734"/>
    <lineage>
        <taxon>Bacteria</taxon>
        <taxon>Bacillati</taxon>
        <taxon>Bacillota</taxon>
        <taxon>Clostridia</taxon>
        <taxon>Lachnospirales</taxon>
        <taxon>Lachnospiraceae</taxon>
        <taxon>Enterocloster</taxon>
    </lineage>
</organism>
<feature type="domain" description="Sigma-54 factor interaction" evidence="4">
    <location>
        <begin position="281"/>
        <end position="510"/>
    </location>
</feature>
<dbReference type="PANTHER" id="PTHR32071">
    <property type="entry name" value="TRANSCRIPTIONAL REGULATORY PROTEIN"/>
    <property type="match status" value="1"/>
</dbReference>
<dbReference type="SUPFAM" id="SSF55785">
    <property type="entry name" value="PYP-like sensor domain (PAS domain)"/>
    <property type="match status" value="2"/>
</dbReference>
<dbReference type="FunFam" id="3.40.50.300:FF:000006">
    <property type="entry name" value="DNA-binding transcriptional regulator NtrC"/>
    <property type="match status" value="1"/>
</dbReference>
<dbReference type="InterPro" id="IPR013767">
    <property type="entry name" value="PAS_fold"/>
</dbReference>
<dbReference type="InterPro" id="IPR035965">
    <property type="entry name" value="PAS-like_dom_sf"/>
</dbReference>
<dbReference type="Pfam" id="PF00989">
    <property type="entry name" value="PAS"/>
    <property type="match status" value="1"/>
</dbReference>
<dbReference type="SUPFAM" id="SSF52540">
    <property type="entry name" value="P-loop containing nucleoside triphosphate hydrolases"/>
    <property type="match status" value="1"/>
</dbReference>
<dbReference type="PATRIC" id="fig|742734.4.peg.2726"/>
<evidence type="ECO:0000256" key="2">
    <source>
        <dbReference type="ARBA" id="ARBA00022840"/>
    </source>
</evidence>
<dbReference type="RefSeq" id="WP_197092181.1">
    <property type="nucleotide sequence ID" value="NZ_KQ235878.1"/>
</dbReference>
<evidence type="ECO:0000256" key="3">
    <source>
        <dbReference type="SAM" id="MobiDB-lite"/>
    </source>
</evidence>
<accession>A0A0J9C5S2</accession>
<keyword evidence="2" id="KW-0067">ATP-binding</keyword>
<dbReference type="CDD" id="cd00130">
    <property type="entry name" value="PAS"/>
    <property type="match status" value="1"/>
</dbReference>
<dbReference type="EMBL" id="ADLK01000020">
    <property type="protein sequence ID" value="KMW19804.1"/>
    <property type="molecule type" value="Genomic_DNA"/>
</dbReference>
<dbReference type="Gene3D" id="1.10.8.60">
    <property type="match status" value="1"/>
</dbReference>
<dbReference type="InterPro" id="IPR025662">
    <property type="entry name" value="Sigma_54_int_dom_ATP-bd_1"/>
</dbReference>
<name>A0A0J9C5S2_9FIRM</name>
<sequence>MAGGGGMGGKDLSSSSTDAGSKDPFTKRVILDALPCDVIIIDMNGRIVDVNSQYCHYCGRSAQSLMGADVNTVEANIASLIAMLGNTTETRIMFREMGDLILQSNIMDGGRTIGGMRLRFHNVEENSEDLEMSYSRLNEDISKLFETNWDVIYASDSNGITLSVSSAAKSIWGVDAESLIGKSVYELEKQGTYYPSVTRMVLESKRRVQAIQTTATGKKLLVLGTPIKDENGKIVRVINTSRLIVNENELYKELEETKLLVEGYKRELAYTRIQEQQDVPFIANSAQMLNASSLAMKVSETDITVIITGESGVGKEVLANYIHSMSNRKDGPYIKINCGAIPPTLIESEIFGYERGAFTGAERNGKLGIFELANHGTLFLDEVSEIPLTLQAKFLRVLQENEFMRVGGTKQISVDVRIIAATNKDLLEEVNNGTFRKDLYYRLNVVAINIPPLRERKDDILPLSLFFLDKYNKKYNMDRVISPEVMDAFMTYKWDGNIRELQNTVERMVVLSPHNMIGKESLPEAITNSRRKTVVHVDGIIPLREAHQMVEDMLIQMVKEKYSTTTQMAEALGVDQSTISRKLRNKD</sequence>
<evidence type="ECO:0000313" key="7">
    <source>
        <dbReference type="Proteomes" id="UP000037392"/>
    </source>
</evidence>
<dbReference type="InterPro" id="IPR027417">
    <property type="entry name" value="P-loop_NTPase"/>
</dbReference>
<dbReference type="GeneID" id="93164199"/>
<keyword evidence="1" id="KW-0547">Nucleotide-binding</keyword>
<dbReference type="PROSITE" id="PS00675">
    <property type="entry name" value="SIGMA54_INTERACT_1"/>
    <property type="match status" value="1"/>
</dbReference>
<dbReference type="Pfam" id="PF00158">
    <property type="entry name" value="Sigma54_activat"/>
    <property type="match status" value="1"/>
</dbReference>
<dbReference type="Pfam" id="PF13188">
    <property type="entry name" value="PAS_8"/>
    <property type="match status" value="1"/>
</dbReference>
<reference evidence="6 7" key="1">
    <citation type="submission" date="2011-04" db="EMBL/GenBank/DDBJ databases">
        <title>The Genome Sequence of Clostridium citroniae WAL-19142.</title>
        <authorList>
            <consortium name="The Broad Institute Genome Sequencing Platform"/>
            <person name="Earl A."/>
            <person name="Ward D."/>
            <person name="Feldgarden M."/>
            <person name="Gevers D."/>
            <person name="Warren Y.A."/>
            <person name="Tyrrell K.L."/>
            <person name="Citron D.M."/>
            <person name="Goldstein E.J."/>
            <person name="Daigneault M."/>
            <person name="Allen-Vercoe E."/>
            <person name="Young S.K."/>
            <person name="Zeng Q."/>
            <person name="Gargeya S."/>
            <person name="Fitzgerald M."/>
            <person name="Haas B."/>
            <person name="Abouelleil A."/>
            <person name="Alvarado L."/>
            <person name="Arachchi H.M."/>
            <person name="Berlin A."/>
            <person name="Brown A."/>
            <person name="Chapman S.B."/>
            <person name="Chen Z."/>
            <person name="Dunbar C."/>
            <person name="Freedman E."/>
            <person name="Gearin G."/>
            <person name="Gellesch M."/>
            <person name="Goldberg J."/>
            <person name="Griggs A."/>
            <person name="Gujja S."/>
            <person name="Heilman E.R."/>
            <person name="Heiman D."/>
            <person name="Howarth C."/>
            <person name="Larson L."/>
            <person name="Lui A."/>
            <person name="MacDonald P.J."/>
            <person name="Mehta T."/>
            <person name="Montmayeur A."/>
            <person name="Murphy C."/>
            <person name="Neiman D."/>
            <person name="Pearson M."/>
            <person name="Priest M."/>
            <person name="Roberts A."/>
            <person name="Saif S."/>
            <person name="Shea T."/>
            <person name="Shenoy N."/>
            <person name="Sisk P."/>
            <person name="Stolte C."/>
            <person name="Sykes S."/>
            <person name="White J."/>
            <person name="Yandava C."/>
            <person name="Wortman J."/>
            <person name="Nusbaum C."/>
            <person name="Birren B."/>
        </authorList>
    </citation>
    <scope>NUCLEOTIDE SEQUENCE [LARGE SCALE GENOMIC DNA]</scope>
    <source>
        <strain evidence="6 7">WAL-19142</strain>
    </source>
</reference>
<dbReference type="InterPro" id="IPR002078">
    <property type="entry name" value="Sigma_54_int"/>
</dbReference>
<dbReference type="InterPro" id="IPR058031">
    <property type="entry name" value="AAA_lid_NorR"/>
</dbReference>
<evidence type="ECO:0000256" key="1">
    <source>
        <dbReference type="ARBA" id="ARBA00022741"/>
    </source>
</evidence>
<dbReference type="PANTHER" id="PTHR32071:SF57">
    <property type="entry name" value="C4-DICARBOXYLATE TRANSPORT TRANSCRIPTIONAL REGULATORY PROTEIN DCTD"/>
    <property type="match status" value="1"/>
</dbReference>
<dbReference type="Gene3D" id="3.30.450.20">
    <property type="entry name" value="PAS domain"/>
    <property type="match status" value="2"/>
</dbReference>
<dbReference type="PROSITE" id="PS50112">
    <property type="entry name" value="PAS"/>
    <property type="match status" value="2"/>
</dbReference>